<proteinExistence type="predicted"/>
<dbReference type="EMBL" id="JAVHNS010000005">
    <property type="protein sequence ID" value="KAK6353974.1"/>
    <property type="molecule type" value="Genomic_DNA"/>
</dbReference>
<evidence type="ECO:0000313" key="1">
    <source>
        <dbReference type="EMBL" id="KAK6353974.1"/>
    </source>
</evidence>
<comment type="caution">
    <text evidence="1">The sequence shown here is derived from an EMBL/GenBank/DDBJ whole genome shotgun (WGS) entry which is preliminary data.</text>
</comment>
<accession>A0AAV9V3F9</accession>
<evidence type="ECO:0000313" key="2">
    <source>
        <dbReference type="Proteomes" id="UP001373714"/>
    </source>
</evidence>
<keyword evidence="2" id="KW-1185">Reference proteome</keyword>
<gene>
    <name evidence="1" type="ORF">TWF730_008394</name>
</gene>
<name>A0AAV9V3F9_9PEZI</name>
<sequence>MQNNSWKSMDPLGPELPKPASELNNFNIAFHGMANEYGPSIGSSRFMLSSSYLDATTNAERNKAARLHNGQASCFTSTLHPVTSTVPFGHATVFETPDYFPKCGGEFLSMNVNQVLYLLDFYKIRVFRRASSSQSQHTEIQWTSEVVGANFNICLEKIALHIGLDMKKVASSNVPTDID</sequence>
<organism evidence="1 2">
    <name type="scientific">Orbilia blumenaviensis</name>
    <dbReference type="NCBI Taxonomy" id="1796055"/>
    <lineage>
        <taxon>Eukaryota</taxon>
        <taxon>Fungi</taxon>
        <taxon>Dikarya</taxon>
        <taxon>Ascomycota</taxon>
        <taxon>Pezizomycotina</taxon>
        <taxon>Orbiliomycetes</taxon>
        <taxon>Orbiliales</taxon>
        <taxon>Orbiliaceae</taxon>
        <taxon>Orbilia</taxon>
    </lineage>
</organism>
<reference evidence="1 2" key="1">
    <citation type="submission" date="2019-10" db="EMBL/GenBank/DDBJ databases">
        <authorList>
            <person name="Palmer J.M."/>
        </authorList>
    </citation>
    <scope>NUCLEOTIDE SEQUENCE [LARGE SCALE GENOMIC DNA]</scope>
    <source>
        <strain evidence="1 2">TWF730</strain>
    </source>
</reference>
<dbReference type="AlphaFoldDB" id="A0AAV9V3F9"/>
<protein>
    <submittedName>
        <fullName evidence="1">Uncharacterized protein</fullName>
    </submittedName>
</protein>
<dbReference type="Proteomes" id="UP001373714">
    <property type="component" value="Unassembled WGS sequence"/>
</dbReference>